<dbReference type="RefSeq" id="WP_168450485.1">
    <property type="nucleotide sequence ID" value="NZ_JAAWWK010000003.1"/>
</dbReference>
<dbReference type="Proteomes" id="UP000765845">
    <property type="component" value="Unassembled WGS sequence"/>
</dbReference>
<keyword evidence="3" id="KW-1185">Reference proteome</keyword>
<feature type="transmembrane region" description="Helical" evidence="1">
    <location>
        <begin position="99"/>
        <end position="117"/>
    </location>
</feature>
<evidence type="ECO:0000313" key="2">
    <source>
        <dbReference type="EMBL" id="NKI17967.1"/>
    </source>
</evidence>
<gene>
    <name evidence="2" type="ORF">HCU74_11170</name>
</gene>
<evidence type="ECO:0000256" key="1">
    <source>
        <dbReference type="SAM" id="Phobius"/>
    </source>
</evidence>
<reference evidence="2 3" key="1">
    <citation type="submission" date="2020-04" db="EMBL/GenBank/DDBJ databases">
        <authorList>
            <person name="Yoon J."/>
        </authorList>
    </citation>
    <scope>NUCLEOTIDE SEQUENCE [LARGE SCALE GENOMIC DNA]</scope>
    <source>
        <strain evidence="2 3">KMU-166</strain>
    </source>
</reference>
<organism evidence="2 3">
    <name type="scientific">Spongiibacter thalassae</name>
    <dbReference type="NCBI Taxonomy" id="2721624"/>
    <lineage>
        <taxon>Bacteria</taxon>
        <taxon>Pseudomonadati</taxon>
        <taxon>Pseudomonadota</taxon>
        <taxon>Gammaproteobacteria</taxon>
        <taxon>Cellvibrionales</taxon>
        <taxon>Spongiibacteraceae</taxon>
        <taxon>Spongiibacter</taxon>
    </lineage>
</organism>
<proteinExistence type="predicted"/>
<sequence length="177" mass="19267">MSQRKSTAWSHQDEQAVDGTGVITVAVAAFSLFILYGGGHTYFVPVLDHANLAFHEAGHVFFGIFGYTAGLYGGTLGQLVFPAAVVVSFLRRAAPVQAALGMLWFFQNLLNIARYAADARAQQLPLVGGGEHDWFNIFLRWNALGADTAFAATLSTIAWFGMLGTVAWLTRLWVKAR</sequence>
<name>A0ABX1GHV7_9GAMM</name>
<protein>
    <recommendedName>
        <fullName evidence="4">Zinc ribbon domain-containing protein</fullName>
    </recommendedName>
</protein>
<accession>A0ABX1GHV7</accession>
<evidence type="ECO:0000313" key="3">
    <source>
        <dbReference type="Proteomes" id="UP000765845"/>
    </source>
</evidence>
<keyword evidence="1" id="KW-0472">Membrane</keyword>
<feature type="transmembrane region" description="Helical" evidence="1">
    <location>
        <begin position="149"/>
        <end position="174"/>
    </location>
</feature>
<keyword evidence="1" id="KW-1133">Transmembrane helix</keyword>
<feature type="transmembrane region" description="Helical" evidence="1">
    <location>
        <begin position="64"/>
        <end position="87"/>
    </location>
</feature>
<keyword evidence="1" id="KW-0812">Transmembrane</keyword>
<feature type="transmembrane region" description="Helical" evidence="1">
    <location>
        <begin position="21"/>
        <end position="44"/>
    </location>
</feature>
<comment type="caution">
    <text evidence="2">The sequence shown here is derived from an EMBL/GenBank/DDBJ whole genome shotgun (WGS) entry which is preliminary data.</text>
</comment>
<evidence type="ECO:0008006" key="4">
    <source>
        <dbReference type="Google" id="ProtNLM"/>
    </source>
</evidence>
<dbReference type="EMBL" id="JAAWWK010000003">
    <property type="protein sequence ID" value="NKI17967.1"/>
    <property type="molecule type" value="Genomic_DNA"/>
</dbReference>